<organism evidence="2 3">
    <name type="scientific">Myceligenerans xiligouense</name>
    <dbReference type="NCBI Taxonomy" id="253184"/>
    <lineage>
        <taxon>Bacteria</taxon>
        <taxon>Bacillati</taxon>
        <taxon>Actinomycetota</taxon>
        <taxon>Actinomycetes</taxon>
        <taxon>Micrococcales</taxon>
        <taxon>Promicromonosporaceae</taxon>
        <taxon>Myceligenerans</taxon>
    </lineage>
</organism>
<dbReference type="OrthoDB" id="5074901at2"/>
<name>A0A3N4Z4C9_9MICO</name>
<proteinExistence type="predicted"/>
<feature type="domain" description="Helix-turn-helix" evidence="1">
    <location>
        <begin position="6"/>
        <end position="52"/>
    </location>
</feature>
<dbReference type="EMBL" id="RKQZ01000001">
    <property type="protein sequence ID" value="RPF20778.1"/>
    <property type="molecule type" value="Genomic_DNA"/>
</dbReference>
<dbReference type="InterPro" id="IPR041657">
    <property type="entry name" value="HTH_17"/>
</dbReference>
<reference evidence="2 3" key="1">
    <citation type="submission" date="2018-11" db="EMBL/GenBank/DDBJ databases">
        <title>Sequencing the genomes of 1000 actinobacteria strains.</title>
        <authorList>
            <person name="Klenk H.-P."/>
        </authorList>
    </citation>
    <scope>NUCLEOTIDE SEQUENCE [LARGE SCALE GENOMIC DNA]</scope>
    <source>
        <strain evidence="2 3">DSM 15700</strain>
    </source>
</reference>
<evidence type="ECO:0000259" key="1">
    <source>
        <dbReference type="Pfam" id="PF12728"/>
    </source>
</evidence>
<accession>A0A3N4Z4C9</accession>
<comment type="caution">
    <text evidence="2">The sequence shown here is derived from an EMBL/GenBank/DDBJ whole genome shotgun (WGS) entry which is preliminary data.</text>
</comment>
<sequence>MTSGELLTVQETAKALGVSARHARRLADSGSITRVTRGTIDRDSVDKYLLSRRQGRTRAWAEHTAWGAIAFLSGNDASWLGPTQSSRLRRALREITEASQLLTRMRDRAAVHTYTAHRAALPRLRALLTSSDPGHLDISALMPDGADGYLPETELDAAVRSLGLRVDEGGSAVLRVTGFDFDTVRHLVKTPVVAALDAGTSSDPRARGAGLRTLDDLLQAYR</sequence>
<protein>
    <submittedName>
        <fullName evidence="2">Excisionase family DNA binding protein</fullName>
    </submittedName>
</protein>
<dbReference type="Proteomes" id="UP000280501">
    <property type="component" value="Unassembled WGS sequence"/>
</dbReference>
<dbReference type="AlphaFoldDB" id="A0A3N4Z4C9"/>
<evidence type="ECO:0000313" key="3">
    <source>
        <dbReference type="Proteomes" id="UP000280501"/>
    </source>
</evidence>
<dbReference type="Pfam" id="PF12728">
    <property type="entry name" value="HTH_17"/>
    <property type="match status" value="1"/>
</dbReference>
<evidence type="ECO:0000313" key="2">
    <source>
        <dbReference type="EMBL" id="RPF20778.1"/>
    </source>
</evidence>
<keyword evidence="3" id="KW-1185">Reference proteome</keyword>
<gene>
    <name evidence="2" type="ORF">EDD34_1383</name>
</gene>